<organism evidence="1">
    <name type="scientific">marine metagenome</name>
    <dbReference type="NCBI Taxonomy" id="408172"/>
    <lineage>
        <taxon>unclassified sequences</taxon>
        <taxon>metagenomes</taxon>
        <taxon>ecological metagenomes</taxon>
    </lineage>
</organism>
<reference evidence="1" key="1">
    <citation type="submission" date="2018-05" db="EMBL/GenBank/DDBJ databases">
        <authorList>
            <person name="Lanie J.A."/>
            <person name="Ng W.-L."/>
            <person name="Kazmierczak K.M."/>
            <person name="Andrzejewski T.M."/>
            <person name="Davidsen T.M."/>
            <person name="Wayne K.J."/>
            <person name="Tettelin H."/>
            <person name="Glass J.I."/>
            <person name="Rusch D."/>
            <person name="Podicherti R."/>
            <person name="Tsui H.-C.T."/>
            <person name="Winkler M.E."/>
        </authorList>
    </citation>
    <scope>NUCLEOTIDE SEQUENCE</scope>
</reference>
<gene>
    <name evidence="1" type="ORF">METZ01_LOCUS333388</name>
</gene>
<protein>
    <submittedName>
        <fullName evidence="1">Uncharacterized protein</fullName>
    </submittedName>
</protein>
<evidence type="ECO:0000313" key="1">
    <source>
        <dbReference type="EMBL" id="SVC80534.1"/>
    </source>
</evidence>
<name>A0A382Q4M1_9ZZZZ</name>
<sequence>MDFVKGKISKIILGLTSAGIILLMFPANLYANHFRYGTMSWEPVDDDGTIRLKMQNGWTTSHGCCSALNAGDFKNNYVTIYWGDGSDSGQTIDFKVLSRDNTTNDTITEMGDSSSGWTAGVTHKYASAGTYVVYWSSAQRESVSNDPTNGLNWRNQTTVTPYFSASNTSNSSPVSAVPSRVQVQDNTTFNYQVGATDADNDSLNFRWGTYAEFFASSGTYTKPTGMTLSSSGLVTWDVRDSVLCSGCSQDDVNDENDLWVAVMMVEDLFDNGSVKSYIPVDFFFRTASASNDPPAMIGIPNTTQTVSIGNT</sequence>
<proteinExistence type="predicted"/>
<dbReference type="AlphaFoldDB" id="A0A382Q4M1"/>
<dbReference type="EMBL" id="UINC01111948">
    <property type="protein sequence ID" value="SVC80534.1"/>
    <property type="molecule type" value="Genomic_DNA"/>
</dbReference>
<accession>A0A382Q4M1</accession>
<feature type="non-terminal residue" evidence="1">
    <location>
        <position position="311"/>
    </location>
</feature>